<evidence type="ECO:0000256" key="3">
    <source>
        <dbReference type="ARBA" id="ARBA00022723"/>
    </source>
</evidence>
<keyword evidence="3" id="KW-0479">Metal-binding</keyword>
<dbReference type="Gene3D" id="3.20.20.330">
    <property type="entry name" value="Homocysteine-binding-like domain"/>
    <property type="match status" value="2"/>
</dbReference>
<keyword evidence="4" id="KW-0862">Zinc</keyword>
<keyword evidence="2" id="KW-0808">Transferase</keyword>
<dbReference type="Pfam" id="PF02574">
    <property type="entry name" value="S-methyl_trans"/>
    <property type="match status" value="1"/>
</dbReference>
<evidence type="ECO:0000313" key="7">
    <source>
        <dbReference type="EMBL" id="KAJ8310805.1"/>
    </source>
</evidence>
<organism evidence="7 8">
    <name type="scientific">Tegillarca granosa</name>
    <name type="common">Malaysian cockle</name>
    <name type="synonym">Anadara granosa</name>
    <dbReference type="NCBI Taxonomy" id="220873"/>
    <lineage>
        <taxon>Eukaryota</taxon>
        <taxon>Metazoa</taxon>
        <taxon>Spiralia</taxon>
        <taxon>Lophotrochozoa</taxon>
        <taxon>Mollusca</taxon>
        <taxon>Bivalvia</taxon>
        <taxon>Autobranchia</taxon>
        <taxon>Pteriomorphia</taxon>
        <taxon>Arcoida</taxon>
        <taxon>Arcoidea</taxon>
        <taxon>Arcidae</taxon>
        <taxon>Tegillarca</taxon>
    </lineage>
</organism>
<name>A0ABQ9F054_TEGGR</name>
<accession>A0ABQ9F054</accession>
<dbReference type="PANTHER" id="PTHR46015:SF1">
    <property type="entry name" value="HOMOCYSTEINE S-METHYLTRANSFERASE-LIKE ISOFORM 1"/>
    <property type="match status" value="1"/>
</dbReference>
<evidence type="ECO:0000256" key="2">
    <source>
        <dbReference type="ARBA" id="ARBA00022679"/>
    </source>
</evidence>
<reference evidence="7 8" key="1">
    <citation type="submission" date="2022-12" db="EMBL/GenBank/DDBJ databases">
        <title>Chromosome-level genome of Tegillarca granosa.</title>
        <authorList>
            <person name="Kim J."/>
        </authorList>
    </citation>
    <scope>NUCLEOTIDE SEQUENCE [LARGE SCALE GENOMIC DNA]</scope>
    <source>
        <strain evidence="7">Teg-2019</strain>
        <tissue evidence="7">Adductor muscle</tissue>
    </source>
</reference>
<feature type="domain" description="Hcy-binding" evidence="6">
    <location>
        <begin position="46"/>
        <end position="208"/>
    </location>
</feature>
<dbReference type="SUPFAM" id="SSF82282">
    <property type="entry name" value="Homocysteine S-methyltransferase"/>
    <property type="match status" value="1"/>
</dbReference>
<keyword evidence="8" id="KW-1185">Reference proteome</keyword>
<protein>
    <recommendedName>
        <fullName evidence="6">Hcy-binding domain-containing protein</fullName>
    </recommendedName>
</protein>
<dbReference type="InterPro" id="IPR036589">
    <property type="entry name" value="HCY_dom_sf"/>
</dbReference>
<sequence length="242" mass="26068">MPLFSIGNTQGVSNYIFIQRPIMVGKTPAYQSIRYKTGTQKKRPTNFLDSGSEVVVTASYQASVDGFCKHAKVTEEKAIELIKLSVELAREVCNEVTAQSGIKRLVAGSVGPYGAALHDGSEYNGKYTETLSKQTIPAQKEAEAVLELLKEFPVAKAWVTFSCGSKDSTFHGEKLDDAIKAVLGSENLVAVGVNCTSPGLISPLLKSGMVDQIPHSSVTLFWNGTTLVLHGSADVVVFFHLI</sequence>
<evidence type="ECO:0000256" key="4">
    <source>
        <dbReference type="ARBA" id="ARBA00022833"/>
    </source>
</evidence>
<proteinExistence type="predicted"/>
<keyword evidence="1" id="KW-0489">Methyltransferase</keyword>
<dbReference type="Proteomes" id="UP001217089">
    <property type="component" value="Unassembled WGS sequence"/>
</dbReference>
<evidence type="ECO:0000256" key="5">
    <source>
        <dbReference type="ARBA" id="ARBA00034478"/>
    </source>
</evidence>
<evidence type="ECO:0000256" key="1">
    <source>
        <dbReference type="ARBA" id="ARBA00022603"/>
    </source>
</evidence>
<dbReference type="PANTHER" id="PTHR46015">
    <property type="entry name" value="ZGC:172121"/>
    <property type="match status" value="1"/>
</dbReference>
<comment type="caution">
    <text evidence="7">The sequence shown here is derived from an EMBL/GenBank/DDBJ whole genome shotgun (WGS) entry which is preliminary data.</text>
</comment>
<comment type="pathway">
    <text evidence="5">Amino-acid biosynthesis; L-methionine biosynthesis via de novo pathway.</text>
</comment>
<gene>
    <name evidence="7" type="ORF">KUTeg_012670</name>
</gene>
<dbReference type="InterPro" id="IPR003726">
    <property type="entry name" value="HCY_dom"/>
</dbReference>
<evidence type="ECO:0000313" key="8">
    <source>
        <dbReference type="Proteomes" id="UP001217089"/>
    </source>
</evidence>
<dbReference type="InterPro" id="IPR051486">
    <property type="entry name" value="Hcy_S-methyltransferase"/>
</dbReference>
<evidence type="ECO:0000259" key="6">
    <source>
        <dbReference type="Pfam" id="PF02574"/>
    </source>
</evidence>
<dbReference type="EMBL" id="JARBDR010000640">
    <property type="protein sequence ID" value="KAJ8310805.1"/>
    <property type="molecule type" value="Genomic_DNA"/>
</dbReference>